<proteinExistence type="predicted"/>
<dbReference type="PANTHER" id="PTHR42945">
    <property type="entry name" value="HISTIDINE BIOSYNTHESIS BIFUNCTIONAL PROTEIN"/>
    <property type="match status" value="1"/>
</dbReference>
<dbReference type="SUPFAM" id="SSF141734">
    <property type="entry name" value="HisI-like"/>
    <property type="match status" value="1"/>
</dbReference>
<reference evidence="12" key="1">
    <citation type="journal article" date="2015" name="Nature">
        <title>Complex archaea that bridge the gap between prokaryotes and eukaryotes.</title>
        <authorList>
            <person name="Spang A."/>
            <person name="Saw J.H."/>
            <person name="Jorgensen S.L."/>
            <person name="Zaremba-Niedzwiedzka K."/>
            <person name="Martijn J."/>
            <person name="Lind A.E."/>
            <person name="van Eijk R."/>
            <person name="Schleper C."/>
            <person name="Guy L."/>
            <person name="Ettema T.J."/>
        </authorList>
    </citation>
    <scope>NUCLEOTIDE SEQUENCE</scope>
</reference>
<dbReference type="Gene3D" id="3.10.20.810">
    <property type="entry name" value="Phosphoribosyl-AMP cyclohydrolase"/>
    <property type="match status" value="1"/>
</dbReference>
<evidence type="ECO:0000256" key="8">
    <source>
        <dbReference type="ARBA" id="ARBA00022840"/>
    </source>
</evidence>
<comment type="pathway">
    <text evidence="4">Amino-acid biosynthesis; L-histidine biosynthesis; L-histidine from 5-phospho-alpha-D-ribose 1-diphosphate: step 2/9.</text>
</comment>
<sequence>MLKIELNLEKIKANNKNQLKVDDNFLVKYAKIINYFGSIIISNCTSYSLLKELCSVAECYLMMNSSDSKFIKKALKLGIKKIIIPNKEIKKISQKISKNVIIARITLPEKFFINNMLPNIREEIREIFNDINSNCSEFLVDYDDKLNLDKNTLLTTINYITEFNKYPLTFLDPNGKNSDELEKKGISPFITSSSMLSEEELSRFFISIIDFQKQEGLIPTIVQDVHNQVLMLAYSSQDSLTQALTQKKGIYYSRSRQSIWIKGERSGNYQELCQTRYDCDQDTILFTVRQSGVACHINRYSCFGDKKFDFSDLYEIIQDRIKNPVSNSYTSKISKEEKLIIEKIREESNEVINYTDKENLTWEIADLFYFILVLMAKKEIKIQDILNELWKRRNYR</sequence>
<name>A0A0F9Q9S3_9ZZZZ</name>
<comment type="pathway">
    <text evidence="3">Amino-acid biosynthesis; L-histidine biosynthesis; L-histidine from 5-phospho-alpha-D-ribose 1-diphosphate: step 3/9.</text>
</comment>
<dbReference type="CDD" id="cd11534">
    <property type="entry name" value="NTP-PPase_HisIE_like"/>
    <property type="match status" value="1"/>
</dbReference>
<evidence type="ECO:0000256" key="9">
    <source>
        <dbReference type="ARBA" id="ARBA00023102"/>
    </source>
</evidence>
<dbReference type="NCBIfam" id="TIGR03188">
    <property type="entry name" value="histidine_hisI"/>
    <property type="match status" value="1"/>
</dbReference>
<evidence type="ECO:0000256" key="1">
    <source>
        <dbReference type="ARBA" id="ARBA00000024"/>
    </source>
</evidence>
<keyword evidence="7" id="KW-0378">Hydrolase</keyword>
<dbReference type="GO" id="GO:0000105">
    <property type="term" value="P:L-histidine biosynthetic process"/>
    <property type="evidence" value="ECO:0007669"/>
    <property type="project" value="UniProtKB-UniPathway"/>
</dbReference>
<evidence type="ECO:0000313" key="12">
    <source>
        <dbReference type="EMBL" id="KKN33767.1"/>
    </source>
</evidence>
<dbReference type="InterPro" id="IPR038019">
    <property type="entry name" value="PRib_AMP_CycHydrolase_sf"/>
</dbReference>
<comment type="catalytic activity">
    <reaction evidence="2">
        <text>1-(5-phospho-beta-D-ribosyl)-ATP + H2O = 1-(5-phospho-beta-D-ribosyl)-5'-AMP + diphosphate + H(+)</text>
        <dbReference type="Rhea" id="RHEA:22828"/>
        <dbReference type="ChEBI" id="CHEBI:15377"/>
        <dbReference type="ChEBI" id="CHEBI:15378"/>
        <dbReference type="ChEBI" id="CHEBI:33019"/>
        <dbReference type="ChEBI" id="CHEBI:59457"/>
        <dbReference type="ChEBI" id="CHEBI:73183"/>
        <dbReference type="EC" id="3.6.1.31"/>
    </reaction>
</comment>
<evidence type="ECO:0000256" key="10">
    <source>
        <dbReference type="ARBA" id="ARBA00023268"/>
    </source>
</evidence>
<evidence type="ECO:0000256" key="5">
    <source>
        <dbReference type="ARBA" id="ARBA00022605"/>
    </source>
</evidence>
<dbReference type="UniPathway" id="UPA00031">
    <property type="reaction ID" value="UER00007"/>
</dbReference>
<dbReference type="NCBIfam" id="NF002747">
    <property type="entry name" value="PRK02759.1"/>
    <property type="match status" value="1"/>
</dbReference>
<protein>
    <recommendedName>
        <fullName evidence="11">Phosphoribosyl-AMP cyclohydrolase domain-containing protein</fullName>
    </recommendedName>
</protein>
<keyword evidence="10" id="KW-0511">Multifunctional enzyme</keyword>
<dbReference type="InterPro" id="IPR021130">
    <property type="entry name" value="PRib-ATP_PPHydrolase-like"/>
</dbReference>
<evidence type="ECO:0000256" key="6">
    <source>
        <dbReference type="ARBA" id="ARBA00022741"/>
    </source>
</evidence>
<comment type="caution">
    <text evidence="12">The sequence shown here is derived from an EMBL/GenBank/DDBJ whole genome shotgun (WGS) entry which is preliminary data.</text>
</comment>
<evidence type="ECO:0000256" key="3">
    <source>
        <dbReference type="ARBA" id="ARBA00005169"/>
    </source>
</evidence>
<evidence type="ECO:0000259" key="11">
    <source>
        <dbReference type="Pfam" id="PF01502"/>
    </source>
</evidence>
<keyword evidence="8" id="KW-0067">ATP-binding</keyword>
<accession>A0A0F9Q9S3</accession>
<dbReference type="GO" id="GO:0004636">
    <property type="term" value="F:phosphoribosyl-ATP diphosphatase activity"/>
    <property type="evidence" value="ECO:0007669"/>
    <property type="project" value="UniProtKB-EC"/>
</dbReference>
<keyword evidence="9" id="KW-0368">Histidine biosynthesis</keyword>
<dbReference type="Gene3D" id="1.10.287.1080">
    <property type="entry name" value="MazG-like"/>
    <property type="match status" value="1"/>
</dbReference>
<organism evidence="12">
    <name type="scientific">marine sediment metagenome</name>
    <dbReference type="NCBI Taxonomy" id="412755"/>
    <lineage>
        <taxon>unclassified sequences</taxon>
        <taxon>metagenomes</taxon>
        <taxon>ecological metagenomes</taxon>
    </lineage>
</organism>
<evidence type="ECO:0000256" key="4">
    <source>
        <dbReference type="ARBA" id="ARBA00005204"/>
    </source>
</evidence>
<comment type="catalytic activity">
    <reaction evidence="1">
        <text>1-(5-phospho-beta-D-ribosyl)-5'-AMP + H2O = 1-(5-phospho-beta-D-ribosyl)-5-[(5-phospho-beta-D-ribosylamino)methylideneamino]imidazole-4-carboxamide</text>
        <dbReference type="Rhea" id="RHEA:20049"/>
        <dbReference type="ChEBI" id="CHEBI:15377"/>
        <dbReference type="ChEBI" id="CHEBI:58435"/>
        <dbReference type="ChEBI" id="CHEBI:59457"/>
        <dbReference type="EC" id="3.5.4.19"/>
    </reaction>
</comment>
<evidence type="ECO:0000256" key="7">
    <source>
        <dbReference type="ARBA" id="ARBA00022801"/>
    </source>
</evidence>
<feature type="domain" description="Phosphoribosyl-AMP cyclohydrolase" evidence="11">
    <location>
        <begin position="231"/>
        <end position="303"/>
    </location>
</feature>
<dbReference type="AlphaFoldDB" id="A0A0F9Q9S3"/>
<evidence type="ECO:0000256" key="2">
    <source>
        <dbReference type="ARBA" id="ARBA00001460"/>
    </source>
</evidence>
<dbReference type="GO" id="GO:0004635">
    <property type="term" value="F:phosphoribosyl-AMP cyclohydrolase activity"/>
    <property type="evidence" value="ECO:0007669"/>
    <property type="project" value="UniProtKB-EC"/>
</dbReference>
<dbReference type="InterPro" id="IPR008179">
    <property type="entry name" value="HisE"/>
</dbReference>
<gene>
    <name evidence="12" type="ORF">LCGC14_0800530</name>
</gene>
<keyword evidence="5" id="KW-0028">Amino-acid biosynthesis</keyword>
<dbReference type="GO" id="GO:0005524">
    <property type="term" value="F:ATP binding"/>
    <property type="evidence" value="ECO:0007669"/>
    <property type="project" value="UniProtKB-KW"/>
</dbReference>
<keyword evidence="6" id="KW-0547">Nucleotide-binding</keyword>
<dbReference type="EMBL" id="LAZR01002153">
    <property type="protein sequence ID" value="KKN33767.1"/>
    <property type="molecule type" value="Genomic_DNA"/>
</dbReference>
<dbReference type="PANTHER" id="PTHR42945:SF1">
    <property type="entry name" value="HISTIDINE BIOSYNTHESIS BIFUNCTIONAL PROTEIN HIS7"/>
    <property type="match status" value="1"/>
</dbReference>
<dbReference type="Pfam" id="PF01503">
    <property type="entry name" value="PRA-PH"/>
    <property type="match status" value="1"/>
</dbReference>
<dbReference type="FunFam" id="3.10.20.810:FF:000001">
    <property type="entry name" value="Histidine biosynthesis bifunctional protein HisIE"/>
    <property type="match status" value="1"/>
</dbReference>
<dbReference type="InterPro" id="IPR002496">
    <property type="entry name" value="PRib_AMP_CycHydrolase_dom"/>
</dbReference>
<dbReference type="Pfam" id="PF01502">
    <property type="entry name" value="PRA-CH"/>
    <property type="match status" value="1"/>
</dbReference>
<dbReference type="SUPFAM" id="SSF101386">
    <property type="entry name" value="all-alpha NTP pyrophosphatases"/>
    <property type="match status" value="1"/>
</dbReference>